<comment type="caution">
    <text evidence="3">The sequence shown here is derived from an EMBL/GenBank/DDBJ whole genome shotgun (WGS) entry which is preliminary data.</text>
</comment>
<keyword evidence="4" id="KW-1185">Reference proteome</keyword>
<organism evidence="3 4">
    <name type="scientific">Rariglobus hedericola</name>
    <dbReference type="NCBI Taxonomy" id="2597822"/>
    <lineage>
        <taxon>Bacteria</taxon>
        <taxon>Pseudomonadati</taxon>
        <taxon>Verrucomicrobiota</taxon>
        <taxon>Opitutia</taxon>
        <taxon>Opitutales</taxon>
        <taxon>Opitutaceae</taxon>
        <taxon>Rariglobus</taxon>
    </lineage>
</organism>
<dbReference type="InterPro" id="IPR050417">
    <property type="entry name" value="Sugar_Epim/Isomerase"/>
</dbReference>
<evidence type="ECO:0000259" key="2">
    <source>
        <dbReference type="Pfam" id="PF01261"/>
    </source>
</evidence>
<dbReference type="RefSeq" id="WP_144230701.1">
    <property type="nucleotide sequence ID" value="NZ_CBCRVV010000017.1"/>
</dbReference>
<reference evidence="3 4" key="1">
    <citation type="submission" date="2019-07" db="EMBL/GenBank/DDBJ databases">
        <title>Description of 53C-WASEF.</title>
        <authorList>
            <person name="Pitt A."/>
            <person name="Hahn M.W."/>
        </authorList>
    </citation>
    <scope>NUCLEOTIDE SEQUENCE [LARGE SCALE GENOMIC DNA]</scope>
    <source>
        <strain evidence="3 4">53C-WASEF</strain>
    </source>
</reference>
<dbReference type="PANTHER" id="PTHR43489">
    <property type="entry name" value="ISOMERASE"/>
    <property type="match status" value="1"/>
</dbReference>
<protein>
    <submittedName>
        <fullName evidence="3">TIM barrel protein</fullName>
    </submittedName>
</protein>
<dbReference type="InterPro" id="IPR036237">
    <property type="entry name" value="Xyl_isomerase-like_sf"/>
</dbReference>
<evidence type="ECO:0000256" key="1">
    <source>
        <dbReference type="ARBA" id="ARBA00023235"/>
    </source>
</evidence>
<dbReference type="SUPFAM" id="SSF51658">
    <property type="entry name" value="Xylose isomerase-like"/>
    <property type="match status" value="1"/>
</dbReference>
<proteinExistence type="predicted"/>
<dbReference type="PANTHER" id="PTHR43489:SF3">
    <property type="entry name" value="XYLOSE ISOMERASE DOMAIN PROTEIN TIM BARREL"/>
    <property type="match status" value="1"/>
</dbReference>
<evidence type="ECO:0000313" key="3">
    <source>
        <dbReference type="EMBL" id="TSJ76881.1"/>
    </source>
</evidence>
<accession>A0A556QJU4</accession>
<dbReference type="AlphaFoldDB" id="A0A556QJU4"/>
<keyword evidence="1" id="KW-0413">Isomerase</keyword>
<feature type="domain" description="Xylose isomerase-like TIM barrel" evidence="2">
    <location>
        <begin position="40"/>
        <end position="235"/>
    </location>
</feature>
<dbReference type="Proteomes" id="UP000315648">
    <property type="component" value="Unassembled WGS sequence"/>
</dbReference>
<sequence length="259" mass="28144">MNAPLQSFAWWCFSNRGVDADTLLAHAARIGYAGVDLLDETLWPLARHHGLRVACIAGHGTLRDGLNRPENAARIEAELRANIAKAAAHSIPVLVCFSGDRQGASDDEGLAVCADTLARVAPAAEAAGVTLAVELLNSRVDHPGYQADRTAWGVRVCEHVNSPAVKLLYDVYHMQIMEGDIIRTIARDHRWFAHYHTAGNPGRGDLNATQELNYPAILRAIARTGFQGYIGHEFLPAADPLAALTHAYTVTRDAFSEIH</sequence>
<dbReference type="EMBL" id="VMBG01000002">
    <property type="protein sequence ID" value="TSJ76881.1"/>
    <property type="molecule type" value="Genomic_DNA"/>
</dbReference>
<dbReference type="OrthoDB" id="9786584at2"/>
<evidence type="ECO:0000313" key="4">
    <source>
        <dbReference type="Proteomes" id="UP000315648"/>
    </source>
</evidence>
<dbReference type="Pfam" id="PF01261">
    <property type="entry name" value="AP_endonuc_2"/>
    <property type="match status" value="1"/>
</dbReference>
<name>A0A556QJU4_9BACT</name>
<dbReference type="GO" id="GO:0016853">
    <property type="term" value="F:isomerase activity"/>
    <property type="evidence" value="ECO:0007669"/>
    <property type="project" value="UniProtKB-KW"/>
</dbReference>
<gene>
    <name evidence="3" type="ORF">FPL22_12240</name>
</gene>
<dbReference type="Gene3D" id="3.20.20.150">
    <property type="entry name" value="Divalent-metal-dependent TIM barrel enzymes"/>
    <property type="match status" value="1"/>
</dbReference>
<dbReference type="InterPro" id="IPR013022">
    <property type="entry name" value="Xyl_isomerase-like_TIM-brl"/>
</dbReference>